<dbReference type="GO" id="GO:0010181">
    <property type="term" value="F:FMN binding"/>
    <property type="evidence" value="ECO:0007669"/>
    <property type="project" value="TreeGrafter"/>
</dbReference>
<dbReference type="SUPFAM" id="SSF52218">
    <property type="entry name" value="Flavoproteins"/>
    <property type="match status" value="1"/>
</dbReference>
<gene>
    <name evidence="3" type="ORF">AM506_02930</name>
</gene>
<reference evidence="3 4" key="1">
    <citation type="submission" date="2015-08" db="EMBL/GenBank/DDBJ databases">
        <title>Draft Genome Sequence of Bacillus vietnamensis UCD-SED5.</title>
        <authorList>
            <person name="Lee R.D."/>
            <person name="Jospin G."/>
            <person name="Lang J.M."/>
            <person name="Coil D.A."/>
            <person name="Eisen J.A."/>
        </authorList>
    </citation>
    <scope>NUCLEOTIDE SEQUENCE [LARGE SCALE GENOMIC DNA]</scope>
    <source>
        <strain evidence="3 4">UCD-SED5</strain>
    </source>
</reference>
<evidence type="ECO:0000313" key="4">
    <source>
        <dbReference type="Proteomes" id="UP000050398"/>
    </source>
</evidence>
<protein>
    <submittedName>
        <fullName evidence="3">FMN-dependent NADH-azoreductase</fullName>
    </submittedName>
</protein>
<sequence length="180" mass="19392">MNIVIINGSPRKRGRTGIASRFIARTYDCDLVDLSDGSLPLYTGEQEQSEVAAVQSLKKKVKDADAVILASPEYHSGMSGALKNALDFLSSEQFAHKPVALLACAGGGKGGINCLNNLRIVGRGVYANVIPKQLVLDPHCFDYEGDGLLEDPAKLVDDLMRELKVYVKAAELVKSEISSQ</sequence>
<dbReference type="PATRIC" id="fig|218284.4.peg.619"/>
<comment type="caution">
    <text evidence="3">The sequence shown here is derived from an EMBL/GenBank/DDBJ whole genome shotgun (WGS) entry which is preliminary data.</text>
</comment>
<evidence type="ECO:0000259" key="2">
    <source>
        <dbReference type="Pfam" id="PF03358"/>
    </source>
</evidence>
<comment type="similarity">
    <text evidence="1">Belongs to the azoreductase type 2 family.</text>
</comment>
<dbReference type="InterPro" id="IPR050712">
    <property type="entry name" value="NAD(P)H-dep_reductase"/>
</dbReference>
<dbReference type="GO" id="GO:0016491">
    <property type="term" value="F:oxidoreductase activity"/>
    <property type="evidence" value="ECO:0007669"/>
    <property type="project" value="InterPro"/>
</dbReference>
<feature type="domain" description="NADPH-dependent FMN reductase-like" evidence="2">
    <location>
        <begin position="1"/>
        <end position="136"/>
    </location>
</feature>
<name>A0A0P6WLF0_9BACI</name>
<dbReference type="PANTHER" id="PTHR30543:SF21">
    <property type="entry name" value="NAD(P)H-DEPENDENT FMN REDUCTASE LOT6"/>
    <property type="match status" value="1"/>
</dbReference>
<dbReference type="eggNOG" id="COG0431">
    <property type="taxonomic scope" value="Bacteria"/>
</dbReference>
<proteinExistence type="inferred from homology"/>
<accession>A0A0P6WLF0</accession>
<dbReference type="PANTHER" id="PTHR30543">
    <property type="entry name" value="CHROMATE REDUCTASE"/>
    <property type="match status" value="1"/>
</dbReference>
<dbReference type="AlphaFoldDB" id="A0A0P6WLF0"/>
<dbReference type="InterPro" id="IPR029039">
    <property type="entry name" value="Flavoprotein-like_sf"/>
</dbReference>
<dbReference type="Gene3D" id="3.40.50.360">
    <property type="match status" value="1"/>
</dbReference>
<dbReference type="OrthoDB" id="9790975at2"/>
<dbReference type="EMBL" id="LIXZ01000001">
    <property type="protein sequence ID" value="KPL61596.1"/>
    <property type="molecule type" value="Genomic_DNA"/>
</dbReference>
<dbReference type="RefSeq" id="WP_060670615.1">
    <property type="nucleotide sequence ID" value="NZ_JBCNGU010000019.1"/>
</dbReference>
<evidence type="ECO:0000256" key="1">
    <source>
        <dbReference type="ARBA" id="ARBA00009428"/>
    </source>
</evidence>
<dbReference type="GO" id="GO:0005829">
    <property type="term" value="C:cytosol"/>
    <property type="evidence" value="ECO:0007669"/>
    <property type="project" value="TreeGrafter"/>
</dbReference>
<dbReference type="Proteomes" id="UP000050398">
    <property type="component" value="Unassembled WGS sequence"/>
</dbReference>
<organism evidence="3 4">
    <name type="scientific">Rossellomorea vietnamensis</name>
    <dbReference type="NCBI Taxonomy" id="218284"/>
    <lineage>
        <taxon>Bacteria</taxon>
        <taxon>Bacillati</taxon>
        <taxon>Bacillota</taxon>
        <taxon>Bacilli</taxon>
        <taxon>Bacillales</taxon>
        <taxon>Bacillaceae</taxon>
        <taxon>Rossellomorea</taxon>
    </lineage>
</organism>
<dbReference type="InterPro" id="IPR005025">
    <property type="entry name" value="FMN_Rdtase-like_dom"/>
</dbReference>
<evidence type="ECO:0000313" key="3">
    <source>
        <dbReference type="EMBL" id="KPL61596.1"/>
    </source>
</evidence>
<dbReference type="Pfam" id="PF03358">
    <property type="entry name" value="FMN_red"/>
    <property type="match status" value="1"/>
</dbReference>